<gene>
    <name evidence="2" type="ORF">QBC34DRAFT_413505</name>
</gene>
<evidence type="ECO:0000313" key="2">
    <source>
        <dbReference type="EMBL" id="KAK4445255.1"/>
    </source>
</evidence>
<name>A0AAV9GA43_9PEZI</name>
<organism evidence="2 3">
    <name type="scientific">Podospora aff. communis PSN243</name>
    <dbReference type="NCBI Taxonomy" id="3040156"/>
    <lineage>
        <taxon>Eukaryota</taxon>
        <taxon>Fungi</taxon>
        <taxon>Dikarya</taxon>
        <taxon>Ascomycota</taxon>
        <taxon>Pezizomycotina</taxon>
        <taxon>Sordariomycetes</taxon>
        <taxon>Sordariomycetidae</taxon>
        <taxon>Sordariales</taxon>
        <taxon>Podosporaceae</taxon>
        <taxon>Podospora</taxon>
    </lineage>
</organism>
<evidence type="ECO:0000256" key="1">
    <source>
        <dbReference type="SAM" id="MobiDB-lite"/>
    </source>
</evidence>
<dbReference type="Proteomes" id="UP001321760">
    <property type="component" value="Unassembled WGS sequence"/>
</dbReference>
<keyword evidence="3" id="KW-1185">Reference proteome</keyword>
<dbReference type="AlphaFoldDB" id="A0AAV9GA43"/>
<feature type="region of interest" description="Disordered" evidence="1">
    <location>
        <begin position="164"/>
        <end position="190"/>
    </location>
</feature>
<dbReference type="EMBL" id="MU865967">
    <property type="protein sequence ID" value="KAK4445255.1"/>
    <property type="molecule type" value="Genomic_DNA"/>
</dbReference>
<reference evidence="2" key="2">
    <citation type="submission" date="2023-05" db="EMBL/GenBank/DDBJ databases">
        <authorList>
            <consortium name="Lawrence Berkeley National Laboratory"/>
            <person name="Steindorff A."/>
            <person name="Hensen N."/>
            <person name="Bonometti L."/>
            <person name="Westerberg I."/>
            <person name="Brannstrom I.O."/>
            <person name="Guillou S."/>
            <person name="Cros-Aarteil S."/>
            <person name="Calhoun S."/>
            <person name="Haridas S."/>
            <person name="Kuo A."/>
            <person name="Mondo S."/>
            <person name="Pangilinan J."/>
            <person name="Riley R."/>
            <person name="Labutti K."/>
            <person name="Andreopoulos B."/>
            <person name="Lipzen A."/>
            <person name="Chen C."/>
            <person name="Yanf M."/>
            <person name="Daum C."/>
            <person name="Ng V."/>
            <person name="Clum A."/>
            <person name="Ohm R."/>
            <person name="Martin F."/>
            <person name="Silar P."/>
            <person name="Natvig D."/>
            <person name="Lalanne C."/>
            <person name="Gautier V."/>
            <person name="Ament-Velasquez S.L."/>
            <person name="Kruys A."/>
            <person name="Hutchinson M.I."/>
            <person name="Powell A.J."/>
            <person name="Barry K."/>
            <person name="Miller A.N."/>
            <person name="Grigoriev I.V."/>
            <person name="Debuchy R."/>
            <person name="Gladieux P."/>
            <person name="Thoren M.H."/>
            <person name="Johannesson H."/>
        </authorList>
    </citation>
    <scope>NUCLEOTIDE SEQUENCE</scope>
    <source>
        <strain evidence="2">PSN243</strain>
    </source>
</reference>
<feature type="compositionally biased region" description="Polar residues" evidence="1">
    <location>
        <begin position="177"/>
        <end position="186"/>
    </location>
</feature>
<comment type="caution">
    <text evidence="2">The sequence shown here is derived from an EMBL/GenBank/DDBJ whole genome shotgun (WGS) entry which is preliminary data.</text>
</comment>
<protein>
    <submittedName>
        <fullName evidence="2">Uncharacterized protein</fullName>
    </submittedName>
</protein>
<proteinExistence type="predicted"/>
<sequence length="276" mass="29676">MAGSISPKPSFYLCPDFSVPPDGHLQLGSVLRGLDLDGVLTPLNLGHLVDVAPDQLWPRDKPQEKTGFSRSLRELRSIEGSLWAKLFAGSSGSFSFLRRRDDDETLTVDKLLVRFFIPTQAYVKQALEADGVASHVRITKQEKPVYLVTGLMWVEGASLSKTSSRQNKLGAQGGATDPNTGTTAGGSASYEGDNSVGASFDGSTPFVLGIRVRKIWWEKGVRHDELDAVGATLGGNRGRMDMLDGLQYLDDEEVDGGPTGQTFVANLGESGSALDM</sequence>
<reference evidence="2" key="1">
    <citation type="journal article" date="2023" name="Mol. Phylogenet. Evol.">
        <title>Genome-scale phylogeny and comparative genomics of the fungal order Sordariales.</title>
        <authorList>
            <person name="Hensen N."/>
            <person name="Bonometti L."/>
            <person name="Westerberg I."/>
            <person name="Brannstrom I.O."/>
            <person name="Guillou S."/>
            <person name="Cros-Aarteil S."/>
            <person name="Calhoun S."/>
            <person name="Haridas S."/>
            <person name="Kuo A."/>
            <person name="Mondo S."/>
            <person name="Pangilinan J."/>
            <person name="Riley R."/>
            <person name="LaButti K."/>
            <person name="Andreopoulos B."/>
            <person name="Lipzen A."/>
            <person name="Chen C."/>
            <person name="Yan M."/>
            <person name="Daum C."/>
            <person name="Ng V."/>
            <person name="Clum A."/>
            <person name="Steindorff A."/>
            <person name="Ohm R.A."/>
            <person name="Martin F."/>
            <person name="Silar P."/>
            <person name="Natvig D.O."/>
            <person name="Lalanne C."/>
            <person name="Gautier V."/>
            <person name="Ament-Velasquez S.L."/>
            <person name="Kruys A."/>
            <person name="Hutchinson M.I."/>
            <person name="Powell A.J."/>
            <person name="Barry K."/>
            <person name="Miller A.N."/>
            <person name="Grigoriev I.V."/>
            <person name="Debuchy R."/>
            <person name="Gladieux P."/>
            <person name="Hiltunen Thoren M."/>
            <person name="Johannesson H."/>
        </authorList>
    </citation>
    <scope>NUCLEOTIDE SEQUENCE</scope>
    <source>
        <strain evidence="2">PSN243</strain>
    </source>
</reference>
<accession>A0AAV9GA43</accession>
<evidence type="ECO:0000313" key="3">
    <source>
        <dbReference type="Proteomes" id="UP001321760"/>
    </source>
</evidence>